<evidence type="ECO:0000256" key="1">
    <source>
        <dbReference type="ARBA" id="ARBA00008857"/>
    </source>
</evidence>
<dbReference type="InterPro" id="IPR013762">
    <property type="entry name" value="Integrase-like_cat_sf"/>
</dbReference>
<dbReference type="InterPro" id="IPR050808">
    <property type="entry name" value="Phage_Integrase"/>
</dbReference>
<dbReference type="RefSeq" id="WP_014146704.1">
    <property type="nucleotide sequence ID" value="NC_016112.1"/>
</dbReference>
<evidence type="ECO:0000256" key="2">
    <source>
        <dbReference type="ARBA" id="ARBA00022908"/>
    </source>
</evidence>
<dbReference type="PATRIC" id="fig|271065.3.peg.200"/>
<dbReference type="Pfam" id="PF00589">
    <property type="entry name" value="Phage_integrase"/>
    <property type="match status" value="1"/>
</dbReference>
<dbReference type="GO" id="GO:0003677">
    <property type="term" value="F:DNA binding"/>
    <property type="evidence" value="ECO:0007669"/>
    <property type="project" value="InterPro"/>
</dbReference>
<dbReference type="EMBL" id="FO082060">
    <property type="protein sequence ID" value="CCE21893.1"/>
    <property type="molecule type" value="Genomic_DNA"/>
</dbReference>
<dbReference type="PROSITE" id="PS51898">
    <property type="entry name" value="TYR_RECOMBINASE"/>
    <property type="match status" value="1"/>
</dbReference>
<dbReference type="PANTHER" id="PTHR30629">
    <property type="entry name" value="PROPHAGE INTEGRASE"/>
    <property type="match status" value="1"/>
</dbReference>
<organism evidence="5 6">
    <name type="scientific">Methylotuvimicrobium alcaliphilum (strain DSM 19304 / NCIMB 14124 / VKM B-2133 / 20Z)</name>
    <name type="common">Methylomicrobium alcaliphilum</name>
    <dbReference type="NCBI Taxonomy" id="1091494"/>
    <lineage>
        <taxon>Bacteria</taxon>
        <taxon>Pseudomonadati</taxon>
        <taxon>Pseudomonadota</taxon>
        <taxon>Gammaproteobacteria</taxon>
        <taxon>Methylococcales</taxon>
        <taxon>Methylococcaceae</taxon>
        <taxon>Methylotuvimicrobium</taxon>
    </lineage>
</organism>
<keyword evidence="3" id="KW-0233">DNA recombination</keyword>
<dbReference type="HOGENOM" id="CLU_1045123_0_0_6"/>
<keyword evidence="2" id="KW-0229">DNA integration</keyword>
<keyword evidence="6" id="KW-1185">Reference proteome</keyword>
<accession>G4SVB7</accession>
<evidence type="ECO:0000256" key="3">
    <source>
        <dbReference type="ARBA" id="ARBA00023172"/>
    </source>
</evidence>
<name>G4SVB7_META2</name>
<dbReference type="STRING" id="1091494.MEALZ_0192"/>
<dbReference type="InterPro" id="IPR002104">
    <property type="entry name" value="Integrase_catalytic"/>
</dbReference>
<dbReference type="GO" id="GO:0006310">
    <property type="term" value="P:DNA recombination"/>
    <property type="evidence" value="ECO:0007669"/>
    <property type="project" value="UniProtKB-KW"/>
</dbReference>
<proteinExistence type="inferred from homology"/>
<dbReference type="KEGG" id="mah:MEALZ_0192"/>
<evidence type="ECO:0000313" key="5">
    <source>
        <dbReference type="EMBL" id="CCE21893.1"/>
    </source>
</evidence>
<dbReference type="PANTHER" id="PTHR30629:SF2">
    <property type="entry name" value="PROPHAGE INTEGRASE INTS-RELATED"/>
    <property type="match status" value="1"/>
</dbReference>
<dbReference type="AlphaFoldDB" id="G4SVB7"/>
<evidence type="ECO:0000313" key="6">
    <source>
        <dbReference type="Proteomes" id="UP000008315"/>
    </source>
</evidence>
<sequence>MPVNKITRDMVKARRNALEHGVDNKMRVLRLLMKYAHKTLKAIDDNPVDVLTDGKLWQKPKRKTRTIPSDKLKSWYDAVLGLEHEKAKVYLLLLLHTGLRDKDVRSLEWRDVDFKNDCFLVRDTKNHTDFTAFIAPQIKPYLRGLQASTGRNRFVFPGDDREGMMNQPRKQIKKVIDQSGVEFSPHDLKRTFLTIGEAAMIPFSLLKALANHKTDNDVTGGYIHTEAKTRKEATFKIADYIHEIVTPADHNIVSLRGAKNDNVKSK</sequence>
<protein>
    <recommendedName>
        <fullName evidence="4">Tyr recombinase domain-containing protein</fullName>
    </recommendedName>
</protein>
<reference evidence="6" key="1">
    <citation type="journal article" date="2012" name="J. Bacteriol.">
        <title>Genome sequence of the haloalkaliphilic methanotrophic bacterium Methylomicrobium alcaliphilum 20Z.</title>
        <authorList>
            <person name="Vuilleumier S."/>
            <person name="Khmelenina V.N."/>
            <person name="Bringel F."/>
            <person name="Reshetnikov A.S."/>
            <person name="Lajus A."/>
            <person name="Mangenot S."/>
            <person name="Rouy Z."/>
            <person name="Op den Camp H.J."/>
            <person name="Jetten M.S."/>
            <person name="Dispirito A.A."/>
            <person name="Dunfield P."/>
            <person name="Klotz M.G."/>
            <person name="Semrau J.D."/>
            <person name="Stein L.Y."/>
            <person name="Barbe V."/>
            <person name="Medigue C."/>
            <person name="Trotsenko Y.A."/>
            <person name="Kalyuzhnaya M.G."/>
        </authorList>
    </citation>
    <scope>NUCLEOTIDE SEQUENCE [LARGE SCALE GENOMIC DNA]</scope>
    <source>
        <strain evidence="6">DSM 19304 / NCIMB 14124 / VKM B-2133 / 20Z</strain>
    </source>
</reference>
<dbReference type="GO" id="GO:0015074">
    <property type="term" value="P:DNA integration"/>
    <property type="evidence" value="ECO:0007669"/>
    <property type="project" value="UniProtKB-KW"/>
</dbReference>
<dbReference type="InterPro" id="IPR011010">
    <property type="entry name" value="DNA_brk_join_enz"/>
</dbReference>
<comment type="similarity">
    <text evidence="1">Belongs to the 'phage' integrase family.</text>
</comment>
<dbReference type="Gene3D" id="1.10.443.10">
    <property type="entry name" value="Intergrase catalytic core"/>
    <property type="match status" value="1"/>
</dbReference>
<gene>
    <name evidence="5" type="ordered locus">MEALZ_0192</name>
</gene>
<evidence type="ECO:0000259" key="4">
    <source>
        <dbReference type="PROSITE" id="PS51898"/>
    </source>
</evidence>
<dbReference type="Proteomes" id="UP000008315">
    <property type="component" value="Chromosome"/>
</dbReference>
<dbReference type="SUPFAM" id="SSF56349">
    <property type="entry name" value="DNA breaking-rejoining enzymes"/>
    <property type="match status" value="1"/>
</dbReference>
<feature type="domain" description="Tyr recombinase" evidence="4">
    <location>
        <begin position="62"/>
        <end position="236"/>
    </location>
</feature>